<dbReference type="InterPro" id="IPR025745">
    <property type="entry name" value="Mrr-like_N_dom"/>
</dbReference>
<dbReference type="EMBL" id="DTIY01000021">
    <property type="protein sequence ID" value="HGY38810.1"/>
    <property type="molecule type" value="Genomic_DNA"/>
</dbReference>
<comment type="caution">
    <text evidence="2">The sequence shown here is derived from an EMBL/GenBank/DDBJ whole genome shotgun (WGS) entry which is preliminary data.</text>
</comment>
<organism evidence="2">
    <name type="scientific">Candidatus Caldatribacterium saccharofermentans</name>
    <dbReference type="NCBI Taxonomy" id="1454753"/>
    <lineage>
        <taxon>Bacteria</taxon>
        <taxon>Pseudomonadati</taxon>
        <taxon>Atribacterota</taxon>
        <taxon>Atribacteria</taxon>
        <taxon>Atribacterales</taxon>
        <taxon>Candidatus Caldatribacteriaceae</taxon>
        <taxon>Candidatus Caldatribacterium</taxon>
    </lineage>
</organism>
<reference evidence="2" key="1">
    <citation type="journal article" date="2020" name="mSystems">
        <title>Genome- and Community-Level Interaction Insights into Carbon Utilization and Element Cycling Functions of Hydrothermarchaeota in Hydrothermal Sediment.</title>
        <authorList>
            <person name="Zhou Z."/>
            <person name="Liu Y."/>
            <person name="Xu W."/>
            <person name="Pan J."/>
            <person name="Luo Z.H."/>
            <person name="Li M."/>
        </authorList>
    </citation>
    <scope>NUCLEOTIDE SEQUENCE [LARGE SCALE GENOMIC DNA]</scope>
    <source>
        <strain evidence="2">SpSt-82</strain>
    </source>
</reference>
<feature type="domain" description="Restriction system protein Mrr-like N-terminal" evidence="1">
    <location>
        <begin position="96"/>
        <end position="183"/>
    </location>
</feature>
<dbReference type="AlphaFoldDB" id="A0A7V4WJY6"/>
<sequence length="187" mass="21288">MREDEVGALFEALLEKIGLIANGLGEEVVAALRVGDYEGARHMIEHASRIAKFREKVQALQKEWESLCGKEESSVQSIKRTNRGRLPRGLRTPERAFQRPILEALVELGGEAPVGEVLKLVAKKMEPQLTRYDWESLPSNPKVVRWHNTAQWCRMVLVREGLMRRDTPHGIWAISEEGREALRDGRI</sequence>
<evidence type="ECO:0000313" key="2">
    <source>
        <dbReference type="EMBL" id="HGY38810.1"/>
    </source>
</evidence>
<dbReference type="Pfam" id="PF14338">
    <property type="entry name" value="Mrr_N"/>
    <property type="match status" value="1"/>
</dbReference>
<protein>
    <recommendedName>
        <fullName evidence="1">Restriction system protein Mrr-like N-terminal domain-containing protein</fullName>
    </recommendedName>
</protein>
<gene>
    <name evidence="2" type="ORF">ENW11_03240</name>
</gene>
<accession>A0A7V4WJY6</accession>
<evidence type="ECO:0000259" key="1">
    <source>
        <dbReference type="Pfam" id="PF14338"/>
    </source>
</evidence>
<proteinExistence type="predicted"/>
<name>A0A7V4WJY6_9BACT</name>